<dbReference type="EMBL" id="LAZR01033113">
    <property type="protein sequence ID" value="KKL49020.1"/>
    <property type="molecule type" value="Genomic_DNA"/>
</dbReference>
<evidence type="ECO:0000313" key="2">
    <source>
        <dbReference type="EMBL" id="KKL49020.1"/>
    </source>
</evidence>
<gene>
    <name evidence="2" type="ORF">LCGC14_2319720</name>
</gene>
<organism evidence="2">
    <name type="scientific">marine sediment metagenome</name>
    <dbReference type="NCBI Taxonomy" id="412755"/>
    <lineage>
        <taxon>unclassified sequences</taxon>
        <taxon>metagenomes</taxon>
        <taxon>ecological metagenomes</taxon>
    </lineage>
</organism>
<feature type="non-terminal residue" evidence="2">
    <location>
        <position position="1"/>
    </location>
</feature>
<name>A0A0F9EVM9_9ZZZZ</name>
<comment type="caution">
    <text evidence="2">The sequence shown here is derived from an EMBL/GenBank/DDBJ whole genome shotgun (WGS) entry which is preliminary data.</text>
</comment>
<proteinExistence type="predicted"/>
<reference evidence="2" key="1">
    <citation type="journal article" date="2015" name="Nature">
        <title>Complex archaea that bridge the gap between prokaryotes and eukaryotes.</title>
        <authorList>
            <person name="Spang A."/>
            <person name="Saw J.H."/>
            <person name="Jorgensen S.L."/>
            <person name="Zaremba-Niedzwiedzka K."/>
            <person name="Martijn J."/>
            <person name="Lind A.E."/>
            <person name="van Eijk R."/>
            <person name="Schleper C."/>
            <person name="Guy L."/>
            <person name="Ettema T.J."/>
        </authorList>
    </citation>
    <scope>NUCLEOTIDE SEQUENCE</scope>
</reference>
<feature type="region of interest" description="Disordered" evidence="1">
    <location>
        <begin position="1"/>
        <end position="28"/>
    </location>
</feature>
<protein>
    <submittedName>
        <fullName evidence="2">Uncharacterized protein</fullName>
    </submittedName>
</protein>
<sequence>EVEAGRVFGDPAKLSGGGPDWDPWQASR</sequence>
<dbReference type="AlphaFoldDB" id="A0A0F9EVM9"/>
<evidence type="ECO:0000256" key="1">
    <source>
        <dbReference type="SAM" id="MobiDB-lite"/>
    </source>
</evidence>
<accession>A0A0F9EVM9</accession>